<keyword evidence="12" id="KW-1185">Reference proteome</keyword>
<proteinExistence type="inferred from homology"/>
<keyword evidence="5" id="KW-0256">Endoplasmic reticulum</keyword>
<dbReference type="AlphaFoldDB" id="A0A8H7GQS5"/>
<dbReference type="GO" id="GO:0005789">
    <property type="term" value="C:endoplasmic reticulum membrane"/>
    <property type="evidence" value="ECO:0007669"/>
    <property type="project" value="UniProtKB-SubCell"/>
</dbReference>
<evidence type="ECO:0000256" key="6">
    <source>
        <dbReference type="ARBA" id="ARBA00022892"/>
    </source>
</evidence>
<protein>
    <recommendedName>
        <fullName evidence="13">Vesicle transport protein USE1</fullName>
    </recommendedName>
</protein>
<evidence type="ECO:0000256" key="9">
    <source>
        <dbReference type="ARBA" id="ARBA00023136"/>
    </source>
</evidence>
<dbReference type="InterPro" id="IPR019150">
    <property type="entry name" value="Vesicle_transport_protein_Use1"/>
</dbReference>
<dbReference type="GO" id="GO:0005484">
    <property type="term" value="F:SNAP receptor activity"/>
    <property type="evidence" value="ECO:0007669"/>
    <property type="project" value="TreeGrafter"/>
</dbReference>
<keyword evidence="4 10" id="KW-0812">Transmembrane</keyword>
<name>A0A8H7GQS5_9ASCO</name>
<dbReference type="Pfam" id="PF09753">
    <property type="entry name" value="Use1"/>
    <property type="match status" value="1"/>
</dbReference>
<evidence type="ECO:0000313" key="12">
    <source>
        <dbReference type="Proteomes" id="UP000649328"/>
    </source>
</evidence>
<feature type="transmembrane region" description="Helical" evidence="10">
    <location>
        <begin position="226"/>
        <end position="246"/>
    </location>
</feature>
<comment type="subcellular location">
    <subcellularLocation>
        <location evidence="1">Endoplasmic reticulum membrane</location>
        <topology evidence="1">Single-pass type IV membrane protein</topology>
    </subcellularLocation>
</comment>
<dbReference type="OrthoDB" id="4008582at2759"/>
<reference evidence="11" key="1">
    <citation type="submission" date="2020-10" db="EMBL/GenBank/DDBJ databases">
        <title>The Whole-Genome Sequence of Metschnikowia persimmonesis, a Novel Endophytic Yeast Species Isolated from Medicinal Plant Diospyros kaki Thumb.</title>
        <authorList>
            <person name="Rahmat E."/>
            <person name="Kang Y."/>
        </authorList>
    </citation>
    <scope>NUCLEOTIDE SEQUENCE</scope>
    <source>
        <strain evidence="11">KIOM G15050</strain>
    </source>
</reference>
<dbReference type="GO" id="GO:0006890">
    <property type="term" value="P:retrograde vesicle-mediated transport, Golgi to endoplasmic reticulum"/>
    <property type="evidence" value="ECO:0007669"/>
    <property type="project" value="TreeGrafter"/>
</dbReference>
<evidence type="ECO:0000256" key="8">
    <source>
        <dbReference type="ARBA" id="ARBA00022989"/>
    </source>
</evidence>
<evidence type="ECO:0000313" key="11">
    <source>
        <dbReference type="EMBL" id="KAF8001322.1"/>
    </source>
</evidence>
<accession>A0A8H7GQS5</accession>
<dbReference type="PANTHER" id="PTHR13050">
    <property type="entry name" value="USE1-LIKE PROTEIN"/>
    <property type="match status" value="1"/>
</dbReference>
<organism evidence="11 12">
    <name type="scientific">Metschnikowia pulcherrima</name>
    <dbReference type="NCBI Taxonomy" id="27326"/>
    <lineage>
        <taxon>Eukaryota</taxon>
        <taxon>Fungi</taxon>
        <taxon>Dikarya</taxon>
        <taxon>Ascomycota</taxon>
        <taxon>Saccharomycotina</taxon>
        <taxon>Pichiomycetes</taxon>
        <taxon>Metschnikowiaceae</taxon>
        <taxon>Metschnikowia</taxon>
    </lineage>
</organism>
<evidence type="ECO:0008006" key="13">
    <source>
        <dbReference type="Google" id="ProtNLM"/>
    </source>
</evidence>
<dbReference type="PANTHER" id="PTHR13050:SF7">
    <property type="entry name" value="VESICLE TRANSPORT PROTEIN USE1"/>
    <property type="match status" value="1"/>
</dbReference>
<dbReference type="EMBL" id="JACBPP010000005">
    <property type="protein sequence ID" value="KAF8001322.1"/>
    <property type="molecule type" value="Genomic_DNA"/>
</dbReference>
<comment type="caution">
    <text evidence="11">The sequence shown here is derived from an EMBL/GenBank/DDBJ whole genome shotgun (WGS) entry which is preliminary data.</text>
</comment>
<evidence type="ECO:0000256" key="4">
    <source>
        <dbReference type="ARBA" id="ARBA00022692"/>
    </source>
</evidence>
<keyword evidence="3" id="KW-0813">Transport</keyword>
<sequence length="253" mass="28357">MALTLGNVAIIVTQYEKEISECSMAQQLGSVQTNPFLEKLTLQRIQQDLPRLLRAVNEHRSSKLYQLLKSKIQDLLDHLDECLYEVDSATSEFLKRYEKEPIQASDSDALTTSEPEINETKGENYASLRKRLLADGKTSLLDAENSSSEKMNDYHETIQEDLLGELGTLASALKSSARLLSAKIVDDANLVSETGENMMKNLTLMQSVGTNLNAYLSEKTGGKITIFFMIKTMAFVFVLFFIMVVLTKILPKM</sequence>
<keyword evidence="6" id="KW-0931">ER-Golgi transport</keyword>
<evidence type="ECO:0000256" key="3">
    <source>
        <dbReference type="ARBA" id="ARBA00022448"/>
    </source>
</evidence>
<evidence type="ECO:0000256" key="5">
    <source>
        <dbReference type="ARBA" id="ARBA00022824"/>
    </source>
</evidence>
<keyword evidence="8 10" id="KW-1133">Transmembrane helix</keyword>
<gene>
    <name evidence="11" type="ORF">HF325_003823</name>
</gene>
<dbReference type="GO" id="GO:0031201">
    <property type="term" value="C:SNARE complex"/>
    <property type="evidence" value="ECO:0007669"/>
    <property type="project" value="TreeGrafter"/>
</dbReference>
<comment type="similarity">
    <text evidence="2">Belongs to the USE1 family.</text>
</comment>
<evidence type="ECO:0000256" key="1">
    <source>
        <dbReference type="ARBA" id="ARBA00004163"/>
    </source>
</evidence>
<dbReference type="GO" id="GO:0015031">
    <property type="term" value="P:protein transport"/>
    <property type="evidence" value="ECO:0007669"/>
    <property type="project" value="UniProtKB-KW"/>
</dbReference>
<evidence type="ECO:0000256" key="2">
    <source>
        <dbReference type="ARBA" id="ARBA00007891"/>
    </source>
</evidence>
<evidence type="ECO:0000256" key="10">
    <source>
        <dbReference type="SAM" id="Phobius"/>
    </source>
</evidence>
<evidence type="ECO:0000256" key="7">
    <source>
        <dbReference type="ARBA" id="ARBA00022927"/>
    </source>
</evidence>
<keyword evidence="7" id="KW-0653">Protein transport</keyword>
<dbReference type="Proteomes" id="UP000649328">
    <property type="component" value="Unassembled WGS sequence"/>
</dbReference>
<keyword evidence="9 10" id="KW-0472">Membrane</keyword>